<dbReference type="AlphaFoldDB" id="A0A146JYQ0"/>
<accession>A0A146JYQ0</accession>
<dbReference type="EMBL" id="GDID01006939">
    <property type="protein sequence ID" value="JAP89667.1"/>
    <property type="molecule type" value="Transcribed_RNA"/>
</dbReference>
<reference evidence="1" key="1">
    <citation type="submission" date="2015-07" db="EMBL/GenBank/DDBJ databases">
        <title>Adaptation to a free-living lifestyle via gene acquisitions in the diplomonad Trepomonas sp. PC1.</title>
        <authorList>
            <person name="Xu F."/>
            <person name="Jerlstrom-Hultqvist J."/>
            <person name="Kolisko M."/>
            <person name="Simpson A.G.B."/>
            <person name="Roger A.J."/>
            <person name="Svard S.G."/>
            <person name="Andersson J.O."/>
        </authorList>
    </citation>
    <scope>NUCLEOTIDE SEQUENCE</scope>
    <source>
        <strain evidence="1">PC1</strain>
    </source>
</reference>
<evidence type="ECO:0000313" key="1">
    <source>
        <dbReference type="EMBL" id="JAP89667.1"/>
    </source>
</evidence>
<proteinExistence type="predicted"/>
<sequence length="463" mass="54300">QTLPVFNSKSKIRCSSVGQINKRGEVIQTSKPSTYQWQQSQNIQSKCQQIVDQLIPMFSKLQIGNFEAQLAVQSLLLNDYQLPEYCELLQQLCDLQDAYLGSFQQLKLLFAEIQKSHPPDTLVKMLALHRAHLYNLVQLQIKCSQLSGQYLYLPFLVLQNQCFASQLSQFAFSKNVYSQLLEKILFLDSANSCLQLNRWFADARKRNVCFPELYFSLGIGDSQFAQQLSIFLFQNHFQLTEVIDEERVGNFLRSDYQKWKFQLQVRSSVKVKFFNEQFVCKEVPIFIQPQERVQHQTVCQDTLESKQSPQERVFSQRIDFGFFEQTQQQTSENANQIVQKDEKQTQTVNLVLQNTQTKQTVQLKDLLQIFKPKRKENLKMQKLDFSEKQFVSLLPLCFQTKTEQNQWEGKQFVIEVETEQDIKVYGVQVQHGLVFQTNEEDEMSPIQFKPLQQMESVRFDFSK</sequence>
<name>A0A146JYQ0_9EUKA</name>
<protein>
    <submittedName>
        <fullName evidence="1">Uncharacterized protein</fullName>
    </submittedName>
</protein>
<feature type="non-terminal residue" evidence="1">
    <location>
        <position position="1"/>
    </location>
</feature>
<organism evidence="1">
    <name type="scientific">Trepomonas sp. PC1</name>
    <dbReference type="NCBI Taxonomy" id="1076344"/>
    <lineage>
        <taxon>Eukaryota</taxon>
        <taxon>Metamonada</taxon>
        <taxon>Diplomonadida</taxon>
        <taxon>Hexamitidae</taxon>
        <taxon>Hexamitinae</taxon>
        <taxon>Trepomonas</taxon>
    </lineage>
</organism>
<gene>
    <name evidence="1" type="ORF">TPC1_30838</name>
</gene>